<protein>
    <submittedName>
        <fullName evidence="2">Uncharacterized protein</fullName>
    </submittedName>
</protein>
<dbReference type="Proteomes" id="UP000007305">
    <property type="component" value="Chromosome 1"/>
</dbReference>
<reference evidence="2" key="3">
    <citation type="submission" date="2021-05" db="UniProtKB">
        <authorList>
            <consortium name="EnsemblPlants"/>
        </authorList>
    </citation>
    <scope>IDENTIFICATION</scope>
    <source>
        <strain evidence="2">cv. B73</strain>
    </source>
</reference>
<accession>A0A804M5N4</accession>
<evidence type="ECO:0000313" key="2">
    <source>
        <dbReference type="EnsemblPlants" id="Zm00001eb061050_P002"/>
    </source>
</evidence>
<reference evidence="3" key="1">
    <citation type="submission" date="2015-12" db="EMBL/GenBank/DDBJ databases">
        <title>Update maize B73 reference genome by single molecule sequencing technologies.</title>
        <authorList>
            <consortium name="Maize Genome Sequencing Project"/>
            <person name="Ware D."/>
        </authorList>
    </citation>
    <scope>NUCLEOTIDE SEQUENCE [LARGE SCALE GENOMIC DNA]</scope>
    <source>
        <strain evidence="3">cv. B73</strain>
    </source>
</reference>
<dbReference type="EnsemblPlants" id="Zm00001eb061050_T002">
    <property type="protein sequence ID" value="Zm00001eb061050_P002"/>
    <property type="gene ID" value="Zm00001eb061050"/>
</dbReference>
<feature type="compositionally biased region" description="Basic residues" evidence="1">
    <location>
        <begin position="1"/>
        <end position="11"/>
    </location>
</feature>
<dbReference type="Gramene" id="Zm00001eb061050_T002">
    <property type="protein sequence ID" value="Zm00001eb061050_P002"/>
    <property type="gene ID" value="Zm00001eb061050"/>
</dbReference>
<dbReference type="EnsemblPlants" id="Zm00001eb061050_T001">
    <property type="protein sequence ID" value="Zm00001eb061050_P001"/>
    <property type="gene ID" value="Zm00001eb061050"/>
</dbReference>
<sequence>MCKRKLAKKKKIETGHPLKNIHDLNGKGKQLQRSQNMHMKIHSRTLQTPDAASQNGSPGLASISWSQHCKTSKHAGKKEFKWQWLKSGPGFCQWCTVVCPVGPLCLGRVSFPLFR</sequence>
<proteinExistence type="predicted"/>
<dbReference type="Gramene" id="Zm00001eb061050_T001">
    <property type="protein sequence ID" value="Zm00001eb061050_P001"/>
    <property type="gene ID" value="Zm00001eb061050"/>
</dbReference>
<name>A0A804M5N4_MAIZE</name>
<feature type="compositionally biased region" description="Basic and acidic residues" evidence="1">
    <location>
        <begin position="12"/>
        <end position="26"/>
    </location>
</feature>
<reference evidence="2" key="2">
    <citation type="submission" date="2019-07" db="EMBL/GenBank/DDBJ databases">
        <authorList>
            <person name="Seetharam A."/>
            <person name="Woodhouse M."/>
            <person name="Cannon E."/>
        </authorList>
    </citation>
    <scope>NUCLEOTIDE SEQUENCE [LARGE SCALE GENOMIC DNA]</scope>
    <source>
        <strain evidence="2">cv. B73</strain>
    </source>
</reference>
<feature type="region of interest" description="Disordered" evidence="1">
    <location>
        <begin position="1"/>
        <end position="31"/>
    </location>
</feature>
<evidence type="ECO:0000313" key="3">
    <source>
        <dbReference type="Proteomes" id="UP000007305"/>
    </source>
</evidence>
<evidence type="ECO:0000256" key="1">
    <source>
        <dbReference type="SAM" id="MobiDB-lite"/>
    </source>
</evidence>
<organism evidence="2 3">
    <name type="scientific">Zea mays</name>
    <name type="common">Maize</name>
    <dbReference type="NCBI Taxonomy" id="4577"/>
    <lineage>
        <taxon>Eukaryota</taxon>
        <taxon>Viridiplantae</taxon>
        <taxon>Streptophyta</taxon>
        <taxon>Embryophyta</taxon>
        <taxon>Tracheophyta</taxon>
        <taxon>Spermatophyta</taxon>
        <taxon>Magnoliopsida</taxon>
        <taxon>Liliopsida</taxon>
        <taxon>Poales</taxon>
        <taxon>Poaceae</taxon>
        <taxon>PACMAD clade</taxon>
        <taxon>Panicoideae</taxon>
        <taxon>Andropogonodae</taxon>
        <taxon>Andropogoneae</taxon>
        <taxon>Tripsacinae</taxon>
        <taxon>Zea</taxon>
    </lineage>
</organism>
<dbReference type="AlphaFoldDB" id="A0A804M5N4"/>
<keyword evidence="3" id="KW-1185">Reference proteome</keyword>